<sequence>MPSLPSDPSHRPPILDLAFEAAAANGENNHGDSDSEQNQWLQRESIPGLKEVRYSKIVPFPSSTKSDFVCHKSTIDLFLLCTDLRLQPTVLSLYTHFQPYLGSKCRQCKS</sequence>
<dbReference type="HOGENOM" id="CLU_2171254_0_0_1"/>
<gene>
    <name evidence="1" type="ORF">GALMADRAFT_227222</name>
</gene>
<reference evidence="2" key="1">
    <citation type="journal article" date="2014" name="Proc. Natl. Acad. Sci. U.S.A.">
        <title>Extensive sampling of basidiomycete genomes demonstrates inadequacy of the white-rot/brown-rot paradigm for wood decay fungi.</title>
        <authorList>
            <person name="Riley R."/>
            <person name="Salamov A.A."/>
            <person name="Brown D.W."/>
            <person name="Nagy L.G."/>
            <person name="Floudas D."/>
            <person name="Held B.W."/>
            <person name="Levasseur A."/>
            <person name="Lombard V."/>
            <person name="Morin E."/>
            <person name="Otillar R."/>
            <person name="Lindquist E.A."/>
            <person name="Sun H."/>
            <person name="LaButti K.M."/>
            <person name="Schmutz J."/>
            <person name="Jabbour D."/>
            <person name="Luo H."/>
            <person name="Baker S.E."/>
            <person name="Pisabarro A.G."/>
            <person name="Walton J.D."/>
            <person name="Blanchette R.A."/>
            <person name="Henrissat B."/>
            <person name="Martin F."/>
            <person name="Cullen D."/>
            <person name="Hibbett D.S."/>
            <person name="Grigoriev I.V."/>
        </authorList>
    </citation>
    <scope>NUCLEOTIDE SEQUENCE [LARGE SCALE GENOMIC DNA]</scope>
    <source>
        <strain evidence="2">CBS 339.88</strain>
    </source>
</reference>
<dbReference type="EMBL" id="KL142382">
    <property type="protein sequence ID" value="KDR74857.1"/>
    <property type="molecule type" value="Genomic_DNA"/>
</dbReference>
<accession>A0A067SXS8</accession>
<protein>
    <submittedName>
        <fullName evidence="1">Uncharacterized protein</fullName>
    </submittedName>
</protein>
<proteinExistence type="predicted"/>
<evidence type="ECO:0000313" key="1">
    <source>
        <dbReference type="EMBL" id="KDR74857.1"/>
    </source>
</evidence>
<evidence type="ECO:0000313" key="2">
    <source>
        <dbReference type="Proteomes" id="UP000027222"/>
    </source>
</evidence>
<keyword evidence="2" id="KW-1185">Reference proteome</keyword>
<dbReference type="Proteomes" id="UP000027222">
    <property type="component" value="Unassembled WGS sequence"/>
</dbReference>
<organism evidence="1 2">
    <name type="scientific">Galerina marginata (strain CBS 339.88)</name>
    <dbReference type="NCBI Taxonomy" id="685588"/>
    <lineage>
        <taxon>Eukaryota</taxon>
        <taxon>Fungi</taxon>
        <taxon>Dikarya</taxon>
        <taxon>Basidiomycota</taxon>
        <taxon>Agaricomycotina</taxon>
        <taxon>Agaricomycetes</taxon>
        <taxon>Agaricomycetidae</taxon>
        <taxon>Agaricales</taxon>
        <taxon>Agaricineae</taxon>
        <taxon>Strophariaceae</taxon>
        <taxon>Galerina</taxon>
    </lineage>
</organism>
<dbReference type="AlphaFoldDB" id="A0A067SXS8"/>
<name>A0A067SXS8_GALM3</name>